<reference evidence="4 5" key="1">
    <citation type="submission" date="2007-07" db="EMBL/GenBank/DDBJ databases">
        <title>Annotation of Clostridium perfringens E str. JGS1987.</title>
        <authorList>
            <person name="Paulsen I."/>
            <person name="Sebastian Y."/>
        </authorList>
    </citation>
    <scope>NUCLEOTIDE SEQUENCE [LARGE SCALE GENOMIC DNA]</scope>
    <source>
        <strain evidence="5">E str. JGS1987</strain>
    </source>
</reference>
<name>B1BUB4_CLOPF</name>
<comment type="subcellular location">
    <subcellularLocation>
        <location evidence="1">Virion</location>
    </subcellularLocation>
</comment>
<accession>B1BUB4</accession>
<evidence type="ECO:0000256" key="1">
    <source>
        <dbReference type="ARBA" id="ARBA00004328"/>
    </source>
</evidence>
<feature type="region of interest" description="Disordered" evidence="2">
    <location>
        <begin position="51"/>
        <end position="75"/>
    </location>
</feature>
<protein>
    <submittedName>
        <fullName evidence="4">Phage major capsid protein, HK97 family</fullName>
    </submittedName>
</protein>
<dbReference type="AlphaFoldDB" id="B1BUB4"/>
<proteinExistence type="predicted"/>
<feature type="compositionally biased region" description="Basic and acidic residues" evidence="2">
    <location>
        <begin position="55"/>
        <end position="75"/>
    </location>
</feature>
<dbReference type="Pfam" id="PF05065">
    <property type="entry name" value="Phage_capsid"/>
    <property type="match status" value="1"/>
</dbReference>
<feature type="domain" description="Phage capsid-like C-terminal" evidence="3">
    <location>
        <begin position="110"/>
        <end position="365"/>
    </location>
</feature>
<gene>
    <name evidence="4" type="ORF">AC3_1416</name>
</gene>
<evidence type="ECO:0000313" key="4">
    <source>
        <dbReference type="EMBL" id="EDT14746.1"/>
    </source>
</evidence>
<comment type="caution">
    <text evidence="4">The sequence shown here is derived from an EMBL/GenBank/DDBJ whole genome shotgun (WGS) entry which is preliminary data.</text>
</comment>
<evidence type="ECO:0000256" key="2">
    <source>
        <dbReference type="SAM" id="MobiDB-lite"/>
    </source>
</evidence>
<dbReference type="NCBIfam" id="TIGR01554">
    <property type="entry name" value="major_cap_HK97"/>
    <property type="match status" value="1"/>
</dbReference>
<dbReference type="RefSeq" id="WP_003464174.1">
    <property type="nucleotide sequence ID" value="NZ_ABDW01000018.1"/>
</dbReference>
<evidence type="ECO:0000259" key="3">
    <source>
        <dbReference type="Pfam" id="PF05065"/>
    </source>
</evidence>
<dbReference type="SUPFAM" id="SSF56563">
    <property type="entry name" value="Major capsid protein gp5"/>
    <property type="match status" value="1"/>
</dbReference>
<evidence type="ECO:0000313" key="5">
    <source>
        <dbReference type="Proteomes" id="UP000005337"/>
    </source>
</evidence>
<dbReference type="InterPro" id="IPR054612">
    <property type="entry name" value="Phage_capsid-like_C"/>
</dbReference>
<dbReference type="Proteomes" id="UP000005337">
    <property type="component" value="Unassembled WGS sequence"/>
</dbReference>
<organism evidence="4 5">
    <name type="scientific">Clostridium perfringens E str. JGS1987</name>
    <dbReference type="NCBI Taxonomy" id="451755"/>
    <lineage>
        <taxon>Bacteria</taxon>
        <taxon>Bacillati</taxon>
        <taxon>Bacillota</taxon>
        <taxon>Clostridia</taxon>
        <taxon>Eubacteriales</taxon>
        <taxon>Clostridiaceae</taxon>
        <taxon>Clostridium</taxon>
    </lineage>
</organism>
<dbReference type="EMBL" id="ABDW01000018">
    <property type="protein sequence ID" value="EDT14746.1"/>
    <property type="molecule type" value="Genomic_DNA"/>
</dbReference>
<sequence>MKINEIKEQIKNLTGEIRNLTNAKDLDGAKAKMEELRNAKEMLRIEEELAEEEMRDLQKQKEERKDDVKMENREQQTAKELRAIIKAATGKSINEEERALLANNPQNGEGYILPQTVSTKIVELIRQYKSLRDVVGHMETSTLTGSFPIENFETVSGLVDFAEDGSAELTEAKDIKFKNVTYALKEKGAFVALSNTLLNMSDNDLIGYVANVFAKKAIITENKMAIETLGKSKVKKPLADHKALKKSLSVDLDPSVLYGCVIVINQDGFAFLDAIEDKNGRPLLQPNPTDATKKMFNGFPIEVFSNSMLPTVGKKVPVIYGNLEEAVKFVDNGKYSFATSDQAGFLKNVTYARVIEHIDCVQVDASDKLYCYGELTIE</sequence>
<dbReference type="InterPro" id="IPR024455">
    <property type="entry name" value="Phage_capsid"/>
</dbReference>